<name>A0A1C3XKA0_9HYPH</name>
<dbReference type="AlphaFoldDB" id="A0A1C3XKA0"/>
<sequence>MHITYHIGPHDGGFAYRLDDVWSEPFNTHEDALTAARIAAQRQQIAGRDTEIAFETTDGKWHREYSLGTDRPETEVVDG</sequence>
<dbReference type="OrthoDB" id="7596641at2"/>
<dbReference type="RefSeq" id="WP_037200430.1">
    <property type="nucleotide sequence ID" value="NZ_FMAF01000053.1"/>
</dbReference>
<reference evidence="1 2" key="1">
    <citation type="submission" date="2016-08" db="EMBL/GenBank/DDBJ databases">
        <authorList>
            <person name="Seilhamer J.J."/>
        </authorList>
    </citation>
    <scope>NUCLEOTIDE SEQUENCE [LARGE SCALE GENOMIC DNA]</scope>
    <source>
        <strain evidence="1 2">P1-7</strain>
    </source>
</reference>
<dbReference type="Proteomes" id="UP000199205">
    <property type="component" value="Unassembled WGS sequence"/>
</dbReference>
<gene>
    <name evidence="1" type="ORF">GA0061101_15316</name>
</gene>
<protein>
    <recommendedName>
        <fullName evidence="3">DUF2188 domain-containing protein</fullName>
    </recommendedName>
</protein>
<organism evidence="1 2">
    <name type="scientific">Rhizobium lusitanum</name>
    <dbReference type="NCBI Taxonomy" id="293958"/>
    <lineage>
        <taxon>Bacteria</taxon>
        <taxon>Pseudomonadati</taxon>
        <taxon>Pseudomonadota</taxon>
        <taxon>Alphaproteobacteria</taxon>
        <taxon>Hyphomicrobiales</taxon>
        <taxon>Rhizobiaceae</taxon>
        <taxon>Rhizobium/Agrobacterium group</taxon>
        <taxon>Rhizobium</taxon>
    </lineage>
</organism>
<evidence type="ECO:0000313" key="1">
    <source>
        <dbReference type="EMBL" id="SCB52688.1"/>
    </source>
</evidence>
<dbReference type="Pfam" id="PF09954">
    <property type="entry name" value="DUF2188"/>
    <property type="match status" value="1"/>
</dbReference>
<accession>A0A1C3XKA0</accession>
<dbReference type="EMBL" id="FMAF01000053">
    <property type="protein sequence ID" value="SCB52688.1"/>
    <property type="molecule type" value="Genomic_DNA"/>
</dbReference>
<dbReference type="InterPro" id="IPR018691">
    <property type="entry name" value="DUF2188"/>
</dbReference>
<evidence type="ECO:0008006" key="3">
    <source>
        <dbReference type="Google" id="ProtNLM"/>
    </source>
</evidence>
<proteinExistence type="predicted"/>
<evidence type="ECO:0000313" key="2">
    <source>
        <dbReference type="Proteomes" id="UP000199205"/>
    </source>
</evidence>